<evidence type="ECO:0000256" key="1">
    <source>
        <dbReference type="SAM" id="MobiDB-lite"/>
    </source>
</evidence>
<dbReference type="Proteomes" id="UP000609531">
    <property type="component" value="Unassembled WGS sequence"/>
</dbReference>
<feature type="compositionally biased region" description="Basic and acidic residues" evidence="1">
    <location>
        <begin position="106"/>
        <end position="115"/>
    </location>
</feature>
<gene>
    <name evidence="2" type="ORF">JCR33_03730</name>
</gene>
<comment type="caution">
    <text evidence="2">The sequence shown here is derived from an EMBL/GenBank/DDBJ whole genome shotgun (WGS) entry which is preliminary data.</text>
</comment>
<evidence type="ECO:0000313" key="2">
    <source>
        <dbReference type="EMBL" id="MBJ3774780.1"/>
    </source>
</evidence>
<dbReference type="EMBL" id="JAEKJA010000002">
    <property type="protein sequence ID" value="MBJ3774780.1"/>
    <property type="molecule type" value="Genomic_DNA"/>
</dbReference>
<evidence type="ECO:0000313" key="3">
    <source>
        <dbReference type="Proteomes" id="UP000609531"/>
    </source>
</evidence>
<evidence type="ECO:0008006" key="4">
    <source>
        <dbReference type="Google" id="ProtNLM"/>
    </source>
</evidence>
<dbReference type="RefSeq" id="WP_198880676.1">
    <property type="nucleotide sequence ID" value="NZ_JAEKJA010000002.1"/>
</dbReference>
<dbReference type="AlphaFoldDB" id="A0A934IMT8"/>
<feature type="region of interest" description="Disordered" evidence="1">
    <location>
        <begin position="103"/>
        <end position="130"/>
    </location>
</feature>
<sequence length="311" mass="33657">MIDTLPIPYRTGAMVGPDSVQSEARPAGSASWRHRLPSPERQAAIAEDLASALAELQPPPSGQIAGPAKRAITANEARPRTAQETPRHRITYVHQDVAEAPAIELPDARSDRPESEPAAARADGSRRTASHQALEVASAFERTDIVPFVCDRARLMRDMRRIWMGPAFKRSPHTLLLVSLRLARVPGANTPGAARLLSRTNKVLRQALADLGEVYVLAPYAAGLVLCDKNLVHTNRIAAAIQKAVDERSLANPTSPMIFAAGAAALHRDDDPAGVVCLAEHCLRTAEEAPASRVIAESDAEIRRAQRRRAY</sequence>
<keyword evidence="3" id="KW-1185">Reference proteome</keyword>
<reference evidence="2" key="1">
    <citation type="submission" date="2020-12" db="EMBL/GenBank/DDBJ databases">
        <title>Bacterial taxonomy.</title>
        <authorList>
            <person name="Pan X."/>
        </authorList>
    </citation>
    <scope>NUCLEOTIDE SEQUENCE</scope>
    <source>
        <strain evidence="2">B2012</strain>
    </source>
</reference>
<name>A0A934IMT8_9HYPH</name>
<organism evidence="2 3">
    <name type="scientific">Acuticoccus mangrovi</name>
    <dbReference type="NCBI Taxonomy" id="2796142"/>
    <lineage>
        <taxon>Bacteria</taxon>
        <taxon>Pseudomonadati</taxon>
        <taxon>Pseudomonadota</taxon>
        <taxon>Alphaproteobacteria</taxon>
        <taxon>Hyphomicrobiales</taxon>
        <taxon>Amorphaceae</taxon>
        <taxon>Acuticoccus</taxon>
    </lineage>
</organism>
<accession>A0A934IMT8</accession>
<feature type="region of interest" description="Disordered" evidence="1">
    <location>
        <begin position="1"/>
        <end position="40"/>
    </location>
</feature>
<protein>
    <recommendedName>
        <fullName evidence="4">GGDEF domain-containing protein</fullName>
    </recommendedName>
</protein>
<proteinExistence type="predicted"/>